<dbReference type="SUPFAM" id="SSF56672">
    <property type="entry name" value="DNA/RNA polymerases"/>
    <property type="match status" value="1"/>
</dbReference>
<dbReference type="InterPro" id="IPR043502">
    <property type="entry name" value="DNA/RNA_pol_sf"/>
</dbReference>
<dbReference type="PANTHER" id="PTHR24559">
    <property type="entry name" value="TRANSPOSON TY3-I GAG-POL POLYPROTEIN"/>
    <property type="match status" value="1"/>
</dbReference>
<dbReference type="Proteomes" id="UP001054252">
    <property type="component" value="Unassembled WGS sequence"/>
</dbReference>
<accession>A0AAV5MHP2</accession>
<name>A0AAV5MHP2_9ROSI</name>
<organism evidence="1 2">
    <name type="scientific">Rubroshorea leprosula</name>
    <dbReference type="NCBI Taxonomy" id="152421"/>
    <lineage>
        <taxon>Eukaryota</taxon>
        <taxon>Viridiplantae</taxon>
        <taxon>Streptophyta</taxon>
        <taxon>Embryophyta</taxon>
        <taxon>Tracheophyta</taxon>
        <taxon>Spermatophyta</taxon>
        <taxon>Magnoliopsida</taxon>
        <taxon>eudicotyledons</taxon>
        <taxon>Gunneridae</taxon>
        <taxon>Pentapetalae</taxon>
        <taxon>rosids</taxon>
        <taxon>malvids</taxon>
        <taxon>Malvales</taxon>
        <taxon>Dipterocarpaceae</taxon>
        <taxon>Rubroshorea</taxon>
    </lineage>
</organism>
<comment type="caution">
    <text evidence="1">The sequence shown here is derived from an EMBL/GenBank/DDBJ whole genome shotgun (WGS) entry which is preliminary data.</text>
</comment>
<evidence type="ECO:0000313" key="1">
    <source>
        <dbReference type="EMBL" id="GKV49084.1"/>
    </source>
</evidence>
<gene>
    <name evidence="1" type="ORF">SLEP1_g55853</name>
</gene>
<evidence type="ECO:0000313" key="2">
    <source>
        <dbReference type="Proteomes" id="UP001054252"/>
    </source>
</evidence>
<reference evidence="1 2" key="1">
    <citation type="journal article" date="2021" name="Commun. Biol.">
        <title>The genome of Shorea leprosula (Dipterocarpaceae) highlights the ecological relevance of drought in aseasonal tropical rainforests.</title>
        <authorList>
            <person name="Ng K.K.S."/>
            <person name="Kobayashi M.J."/>
            <person name="Fawcett J.A."/>
            <person name="Hatakeyama M."/>
            <person name="Paape T."/>
            <person name="Ng C.H."/>
            <person name="Ang C.C."/>
            <person name="Tnah L.H."/>
            <person name="Lee C.T."/>
            <person name="Nishiyama T."/>
            <person name="Sese J."/>
            <person name="O'Brien M.J."/>
            <person name="Copetti D."/>
            <person name="Mohd Noor M.I."/>
            <person name="Ong R.C."/>
            <person name="Putra M."/>
            <person name="Sireger I.Z."/>
            <person name="Indrioko S."/>
            <person name="Kosugi Y."/>
            <person name="Izuno A."/>
            <person name="Isagi Y."/>
            <person name="Lee S.L."/>
            <person name="Shimizu K.K."/>
        </authorList>
    </citation>
    <scope>NUCLEOTIDE SEQUENCE [LARGE SCALE GENOMIC DNA]</scope>
    <source>
        <strain evidence="1">214</strain>
    </source>
</reference>
<sequence>MGGILVSLHIIAVTDLSTYISNTPQQKWRLHWGGRLRASSCSTLLQWYNIFNILPQQYLFIFNKIFLVMPIMRATSSCITDGNQELGQDDGSSHLGLARGSIKDYSTPHQHEDSTGYVMGKMTAYLLRQGQKRRDRDTASPPPIPFTIEELDVFRDQWIANDAITLPQSLREPSSDDKCNLKQKVDEDPFPSHNQGAVNVLTHVESVGTSASIVEFLDNAPNLFVRALQQTLKFKMLFNQLGLTTEALRRATEAILFIANETRGKCLNSEAHANCAYLESSNAITFTDKDMEAPYPDHRKPLYLSTQINFIGVKHAFIDARSSLNLISLSTIIARQYLTKSAPYYHHGTTSKIILILIYEAFLSIRGRRRQQRLSKHAQNALELSFSMGGSSILYEALVAHSLNVDTKVKPVVQPNRAFHQEVTLKIKEEIEKLLATGFIKLNKKPTWLAYIVPVQKKNGQIRCCIDFCDLNKACPKNEFSVPNMACL</sequence>
<dbReference type="EMBL" id="BPVZ01000283">
    <property type="protein sequence ID" value="GKV49084.1"/>
    <property type="molecule type" value="Genomic_DNA"/>
</dbReference>
<dbReference type="InterPro" id="IPR053134">
    <property type="entry name" value="RNA-dir_DNA_polymerase"/>
</dbReference>
<protein>
    <submittedName>
        <fullName evidence="1">Uncharacterized protein</fullName>
    </submittedName>
</protein>
<proteinExistence type="predicted"/>
<keyword evidence="2" id="KW-1185">Reference proteome</keyword>
<dbReference type="PANTHER" id="PTHR24559:SF431">
    <property type="entry name" value="RNA-DIRECTED DNA POLYMERASE HOMOLOG"/>
    <property type="match status" value="1"/>
</dbReference>
<dbReference type="AlphaFoldDB" id="A0AAV5MHP2"/>
<dbReference type="Gene3D" id="3.10.10.10">
    <property type="entry name" value="HIV Type 1 Reverse Transcriptase, subunit A, domain 1"/>
    <property type="match status" value="1"/>
</dbReference>